<accession>A0A391P3Z6</accession>
<gene>
    <name evidence="1" type="ORF">KIPB_007685</name>
</gene>
<proteinExistence type="predicted"/>
<organism evidence="1 2">
    <name type="scientific">Kipferlia bialata</name>
    <dbReference type="NCBI Taxonomy" id="797122"/>
    <lineage>
        <taxon>Eukaryota</taxon>
        <taxon>Metamonada</taxon>
        <taxon>Carpediemonas-like organisms</taxon>
        <taxon>Kipferlia</taxon>
    </lineage>
</organism>
<feature type="non-terminal residue" evidence="1">
    <location>
        <position position="1"/>
    </location>
</feature>
<sequence>MGKFSNQLGGLVDAQRKLLMRNKGILMCQFMFPVALFFL</sequence>
<dbReference type="AlphaFoldDB" id="A0A391P3Z6"/>
<evidence type="ECO:0000313" key="1">
    <source>
        <dbReference type="EMBL" id="GCA63072.1"/>
    </source>
</evidence>
<name>A0A391P3Z6_9EUKA</name>
<dbReference type="Proteomes" id="UP000265618">
    <property type="component" value="Unassembled WGS sequence"/>
</dbReference>
<protein>
    <submittedName>
        <fullName evidence="1">Uncharacterized protein</fullName>
    </submittedName>
</protein>
<reference evidence="1 2" key="1">
    <citation type="journal article" date="2018" name="PLoS ONE">
        <title>The draft genome of Kipferlia bialata reveals reductive genome evolution in fornicate parasites.</title>
        <authorList>
            <person name="Tanifuji G."/>
            <person name="Takabayashi S."/>
            <person name="Kume K."/>
            <person name="Takagi M."/>
            <person name="Nakayama T."/>
            <person name="Kamikawa R."/>
            <person name="Inagaki Y."/>
            <person name="Hashimoto T."/>
        </authorList>
    </citation>
    <scope>NUCLEOTIDE SEQUENCE [LARGE SCALE GENOMIC DNA]</scope>
    <source>
        <strain evidence="1">NY0173</strain>
    </source>
</reference>
<dbReference type="EMBL" id="BDIP01002217">
    <property type="protein sequence ID" value="GCA63072.1"/>
    <property type="molecule type" value="Genomic_DNA"/>
</dbReference>
<keyword evidence="2" id="KW-1185">Reference proteome</keyword>
<evidence type="ECO:0000313" key="2">
    <source>
        <dbReference type="Proteomes" id="UP000265618"/>
    </source>
</evidence>
<comment type="caution">
    <text evidence="1">The sequence shown here is derived from an EMBL/GenBank/DDBJ whole genome shotgun (WGS) entry which is preliminary data.</text>
</comment>